<proteinExistence type="predicted"/>
<accession>A0A9P4NS57</accession>
<name>A0A9P4NS57_9PEZI</name>
<evidence type="ECO:0000313" key="3">
    <source>
        <dbReference type="Proteomes" id="UP000800235"/>
    </source>
</evidence>
<dbReference type="GO" id="GO:0005730">
    <property type="term" value="C:nucleolus"/>
    <property type="evidence" value="ECO:0007669"/>
    <property type="project" value="TreeGrafter"/>
</dbReference>
<feature type="region of interest" description="Disordered" evidence="1">
    <location>
        <begin position="43"/>
        <end position="180"/>
    </location>
</feature>
<dbReference type="OrthoDB" id="5556956at2759"/>
<dbReference type="GO" id="GO:0000462">
    <property type="term" value="P:maturation of SSU-rRNA from tricistronic rRNA transcript (SSU-rRNA, 5.8S rRNA, LSU-rRNA)"/>
    <property type="evidence" value="ECO:0007669"/>
    <property type="project" value="TreeGrafter"/>
</dbReference>
<comment type="caution">
    <text evidence="2">The sequence shown here is derived from an EMBL/GenBank/DDBJ whole genome shotgun (WGS) entry which is preliminary data.</text>
</comment>
<feature type="compositionally biased region" description="Gly residues" evidence="1">
    <location>
        <begin position="249"/>
        <end position="258"/>
    </location>
</feature>
<evidence type="ECO:0000313" key="2">
    <source>
        <dbReference type="EMBL" id="KAF2430413.1"/>
    </source>
</evidence>
<dbReference type="InterPro" id="IPR027973">
    <property type="entry name" value="FSAF1-like"/>
</dbReference>
<dbReference type="AlphaFoldDB" id="A0A9P4NS57"/>
<feature type="region of interest" description="Disordered" evidence="1">
    <location>
        <begin position="1"/>
        <end position="29"/>
    </location>
</feature>
<organism evidence="2 3">
    <name type="scientific">Tothia fuscella</name>
    <dbReference type="NCBI Taxonomy" id="1048955"/>
    <lineage>
        <taxon>Eukaryota</taxon>
        <taxon>Fungi</taxon>
        <taxon>Dikarya</taxon>
        <taxon>Ascomycota</taxon>
        <taxon>Pezizomycotina</taxon>
        <taxon>Dothideomycetes</taxon>
        <taxon>Pleosporomycetidae</taxon>
        <taxon>Venturiales</taxon>
        <taxon>Cylindrosympodiaceae</taxon>
        <taxon>Tothia</taxon>
    </lineage>
</organism>
<evidence type="ECO:0000256" key="1">
    <source>
        <dbReference type="SAM" id="MobiDB-lite"/>
    </source>
</evidence>
<dbReference type="EMBL" id="MU007039">
    <property type="protein sequence ID" value="KAF2430413.1"/>
    <property type="molecule type" value="Genomic_DNA"/>
</dbReference>
<keyword evidence="3" id="KW-1185">Reference proteome</keyword>
<feature type="compositionally biased region" description="Basic and acidic residues" evidence="1">
    <location>
        <begin position="214"/>
        <end position="248"/>
    </location>
</feature>
<protein>
    <recommendedName>
        <fullName evidence="4">Protein FAF1</fullName>
    </recommendedName>
</protein>
<dbReference type="Pfam" id="PF15375">
    <property type="entry name" value="FSAF1"/>
    <property type="match status" value="1"/>
</dbReference>
<dbReference type="InterPro" id="IPR053030">
    <property type="entry name" value="Ribosomal_biogenesis_FAF1-like"/>
</dbReference>
<feature type="compositionally biased region" description="Basic residues" evidence="1">
    <location>
        <begin position="1"/>
        <end position="11"/>
    </location>
</feature>
<feature type="compositionally biased region" description="Polar residues" evidence="1">
    <location>
        <begin position="49"/>
        <end position="58"/>
    </location>
</feature>
<feature type="compositionally biased region" description="Polar residues" evidence="1">
    <location>
        <begin position="162"/>
        <end position="176"/>
    </location>
</feature>
<dbReference type="PANTHER" id="PTHR28096">
    <property type="entry name" value="PROTEIN FAF1"/>
    <property type="match status" value="1"/>
</dbReference>
<sequence>MSTILRKRKRRAPPESNISNSPSASEDDADVVKALFQRHFEARFKPLPTTITKQQEPEMNSEDEDESAESDWSGVSSEAEQTVTIISSDTTTPQTDTLLSDKSELKAYLSSKPPSSTPKSLPEKAKATPKAADDEDSTENIKNDLALQRLLTESHLLRKDPTNSTNHISETINPSGKNRHKALDLRLQNLGSKASVFKQAKMPMAHRKGIVQKAQDREGKRRREAKESGIVLEKEKRKFRVQEKRERGVGGPGVGKFKGGMLTLSRRDIDSIQGPPVRKKGRR</sequence>
<dbReference type="Proteomes" id="UP000800235">
    <property type="component" value="Unassembled WGS sequence"/>
</dbReference>
<feature type="compositionally biased region" description="Polar residues" evidence="1">
    <location>
        <begin position="74"/>
        <end position="98"/>
    </location>
</feature>
<gene>
    <name evidence="2" type="ORF">EJ08DRAFT_633894</name>
</gene>
<evidence type="ECO:0008006" key="4">
    <source>
        <dbReference type="Google" id="ProtNLM"/>
    </source>
</evidence>
<reference evidence="2" key="1">
    <citation type="journal article" date="2020" name="Stud. Mycol.">
        <title>101 Dothideomycetes genomes: a test case for predicting lifestyles and emergence of pathogens.</title>
        <authorList>
            <person name="Haridas S."/>
            <person name="Albert R."/>
            <person name="Binder M."/>
            <person name="Bloem J."/>
            <person name="Labutti K."/>
            <person name="Salamov A."/>
            <person name="Andreopoulos B."/>
            <person name="Baker S."/>
            <person name="Barry K."/>
            <person name="Bills G."/>
            <person name="Bluhm B."/>
            <person name="Cannon C."/>
            <person name="Castanera R."/>
            <person name="Culley D."/>
            <person name="Daum C."/>
            <person name="Ezra D."/>
            <person name="Gonzalez J."/>
            <person name="Henrissat B."/>
            <person name="Kuo A."/>
            <person name="Liang C."/>
            <person name="Lipzen A."/>
            <person name="Lutzoni F."/>
            <person name="Magnuson J."/>
            <person name="Mondo S."/>
            <person name="Nolan M."/>
            <person name="Ohm R."/>
            <person name="Pangilinan J."/>
            <person name="Park H.-J."/>
            <person name="Ramirez L."/>
            <person name="Alfaro M."/>
            <person name="Sun H."/>
            <person name="Tritt A."/>
            <person name="Yoshinaga Y."/>
            <person name="Zwiers L.-H."/>
            <person name="Turgeon B."/>
            <person name="Goodwin S."/>
            <person name="Spatafora J."/>
            <person name="Crous P."/>
            <person name="Grigoriev I."/>
        </authorList>
    </citation>
    <scope>NUCLEOTIDE SEQUENCE</scope>
    <source>
        <strain evidence="2">CBS 130266</strain>
    </source>
</reference>
<dbReference type="PANTHER" id="PTHR28096:SF1">
    <property type="entry name" value="PROTEIN FAF1"/>
    <property type="match status" value="1"/>
</dbReference>
<feature type="compositionally biased region" description="Low complexity" evidence="1">
    <location>
        <begin position="109"/>
        <end position="120"/>
    </location>
</feature>
<feature type="compositionally biased region" description="Acidic residues" evidence="1">
    <location>
        <begin position="59"/>
        <end position="69"/>
    </location>
</feature>
<feature type="region of interest" description="Disordered" evidence="1">
    <location>
        <begin position="206"/>
        <end position="283"/>
    </location>
</feature>